<dbReference type="OrthoDB" id="8780027at2"/>
<proteinExistence type="predicted"/>
<name>A0A6L6PEG0_9BURK</name>
<evidence type="ECO:0000313" key="1">
    <source>
        <dbReference type="EMBL" id="MTV37364.1"/>
    </source>
</evidence>
<keyword evidence="2" id="KW-1185">Reference proteome</keyword>
<dbReference type="Proteomes" id="UP000475582">
    <property type="component" value="Unassembled WGS sequence"/>
</dbReference>
<sequence>MWRCAMKRSMTVTMSPEIDDMLTMMACARGISKGELMRRAFYLMKAGYDEAQKCDGSSLGFVKRMPDNTLKATGVVKGL</sequence>
<protein>
    <submittedName>
        <fullName evidence="1">Ribbon-helix-helix protein, CopG family</fullName>
    </submittedName>
</protein>
<dbReference type="EMBL" id="WNKY01000004">
    <property type="protein sequence ID" value="MTV37364.1"/>
    <property type="molecule type" value="Genomic_DNA"/>
</dbReference>
<organism evidence="1 2">
    <name type="scientific">Duganella radicis</name>
    <dbReference type="NCBI Taxonomy" id="551988"/>
    <lineage>
        <taxon>Bacteria</taxon>
        <taxon>Pseudomonadati</taxon>
        <taxon>Pseudomonadota</taxon>
        <taxon>Betaproteobacteria</taxon>
        <taxon>Burkholderiales</taxon>
        <taxon>Oxalobacteraceae</taxon>
        <taxon>Telluria group</taxon>
        <taxon>Duganella</taxon>
    </lineage>
</organism>
<comment type="caution">
    <text evidence="1">The sequence shown here is derived from an EMBL/GenBank/DDBJ whole genome shotgun (WGS) entry which is preliminary data.</text>
</comment>
<evidence type="ECO:0000313" key="2">
    <source>
        <dbReference type="Proteomes" id="UP000475582"/>
    </source>
</evidence>
<dbReference type="AlphaFoldDB" id="A0A6L6PEG0"/>
<dbReference type="GO" id="GO:0006355">
    <property type="term" value="P:regulation of DNA-templated transcription"/>
    <property type="evidence" value="ECO:0007669"/>
    <property type="project" value="InterPro"/>
</dbReference>
<accession>A0A6L6PEG0</accession>
<dbReference type="CDD" id="cd21631">
    <property type="entry name" value="RHH_CopG_NikR-like"/>
    <property type="match status" value="1"/>
</dbReference>
<reference evidence="1 2" key="1">
    <citation type="submission" date="2019-11" db="EMBL/GenBank/DDBJ databases">
        <title>Type strains purchased from KCTC, JCM and DSMZ.</title>
        <authorList>
            <person name="Lu H."/>
        </authorList>
    </citation>
    <scope>NUCLEOTIDE SEQUENCE [LARGE SCALE GENOMIC DNA]</scope>
    <source>
        <strain evidence="1 2">KCTC 22382</strain>
    </source>
</reference>
<gene>
    <name evidence="1" type="ORF">GM676_07180</name>
</gene>